<dbReference type="EMBL" id="BRYA01000331">
    <property type="protein sequence ID" value="GMI47120.1"/>
    <property type="molecule type" value="Genomic_DNA"/>
</dbReference>
<dbReference type="AlphaFoldDB" id="A0A9W7GKQ6"/>
<feature type="compositionally biased region" description="Basic and acidic residues" evidence="1">
    <location>
        <begin position="375"/>
        <end position="388"/>
    </location>
</feature>
<keyword evidence="3" id="KW-1185">Reference proteome</keyword>
<sequence>MPNFDDSYLPTKATGNSRGRGRTKGGGKWAPYGGMDKSKEGRKKGNDNPFKKELIKAEAINRSGGGGLLTGLMEEVDTLSAYKSSLENELQSELSEHASLQSQLEYLSQNILPQNFPPRPKSRLSRPSSRVSLSSSVAPPFSPPPPVSRGFSNVSAAAQSRSSNLSGRTQHSSACYTFPPTPGTDRAGNGVGAKGFGYGRGDSGAALTAPQLGGGGERGRKRERTRILRSFLWGAQRQEEKVVKGVLKNNNYNKDGDKDRGRNGQKDIKGFREVNSIDKDNHAGPTAAPNTTTTTTTNNNKEVKEVTTREEELGSVVVGSEDVSTSGGSFVSTVVNDPFQALGKGDSVNPEGRDSSSATVVEGGLQTTTTTTTMGERESDATEVERGEGQASLTELRSEIGNLEATIIAESTEISRLESLRGNLQGRVMELKRDVEECKVGWKRSWARCEREIGELVLRRRSETGD</sequence>
<evidence type="ECO:0000256" key="1">
    <source>
        <dbReference type="SAM" id="MobiDB-lite"/>
    </source>
</evidence>
<feature type="compositionally biased region" description="Basic and acidic residues" evidence="1">
    <location>
        <begin position="36"/>
        <end position="50"/>
    </location>
</feature>
<reference evidence="3" key="1">
    <citation type="journal article" date="2023" name="Commun. Biol.">
        <title>Genome analysis of Parmales, the sister group of diatoms, reveals the evolutionary specialization of diatoms from phago-mixotrophs to photoautotrophs.</title>
        <authorList>
            <person name="Ban H."/>
            <person name="Sato S."/>
            <person name="Yoshikawa S."/>
            <person name="Yamada K."/>
            <person name="Nakamura Y."/>
            <person name="Ichinomiya M."/>
            <person name="Sato N."/>
            <person name="Blanc-Mathieu R."/>
            <person name="Endo H."/>
            <person name="Kuwata A."/>
            <person name="Ogata H."/>
        </authorList>
    </citation>
    <scope>NUCLEOTIDE SEQUENCE [LARGE SCALE GENOMIC DNA]</scope>
</reference>
<feature type="compositionally biased region" description="Basic and acidic residues" evidence="1">
    <location>
        <begin position="301"/>
        <end position="312"/>
    </location>
</feature>
<feature type="compositionally biased region" description="Low complexity" evidence="1">
    <location>
        <begin position="125"/>
        <end position="139"/>
    </location>
</feature>
<evidence type="ECO:0000313" key="2">
    <source>
        <dbReference type="EMBL" id="GMI47120.1"/>
    </source>
</evidence>
<protein>
    <submittedName>
        <fullName evidence="2">Uncharacterized protein</fullName>
    </submittedName>
</protein>
<feature type="region of interest" description="Disordered" evidence="1">
    <location>
        <begin position="111"/>
        <end position="192"/>
    </location>
</feature>
<gene>
    <name evidence="2" type="ORF">TrCOL_g5296</name>
</gene>
<feature type="region of interest" description="Disordered" evidence="1">
    <location>
        <begin position="1"/>
        <end position="50"/>
    </location>
</feature>
<organism evidence="2 3">
    <name type="scientific">Triparma columacea</name>
    <dbReference type="NCBI Taxonomy" id="722753"/>
    <lineage>
        <taxon>Eukaryota</taxon>
        <taxon>Sar</taxon>
        <taxon>Stramenopiles</taxon>
        <taxon>Ochrophyta</taxon>
        <taxon>Bolidophyceae</taxon>
        <taxon>Parmales</taxon>
        <taxon>Triparmaceae</taxon>
        <taxon>Triparma</taxon>
    </lineage>
</organism>
<name>A0A9W7GKQ6_9STRA</name>
<feature type="region of interest" description="Disordered" evidence="1">
    <location>
        <begin position="248"/>
        <end position="327"/>
    </location>
</feature>
<feature type="region of interest" description="Disordered" evidence="1">
    <location>
        <begin position="342"/>
        <end position="391"/>
    </location>
</feature>
<evidence type="ECO:0000313" key="3">
    <source>
        <dbReference type="Proteomes" id="UP001165065"/>
    </source>
</evidence>
<feature type="compositionally biased region" description="Low complexity" evidence="1">
    <location>
        <begin position="314"/>
        <end position="327"/>
    </location>
</feature>
<dbReference type="OrthoDB" id="207225at2759"/>
<comment type="caution">
    <text evidence="2">The sequence shown here is derived from an EMBL/GenBank/DDBJ whole genome shotgun (WGS) entry which is preliminary data.</text>
</comment>
<feature type="compositionally biased region" description="Low complexity" evidence="1">
    <location>
        <begin position="285"/>
        <end position="300"/>
    </location>
</feature>
<dbReference type="Proteomes" id="UP001165065">
    <property type="component" value="Unassembled WGS sequence"/>
</dbReference>
<feature type="compositionally biased region" description="Basic and acidic residues" evidence="1">
    <location>
        <begin position="254"/>
        <end position="282"/>
    </location>
</feature>
<feature type="compositionally biased region" description="Polar residues" evidence="1">
    <location>
        <begin position="150"/>
        <end position="175"/>
    </location>
</feature>
<proteinExistence type="predicted"/>
<accession>A0A9W7GKQ6</accession>